<dbReference type="OrthoDB" id="5215637at2759"/>
<accession>A0A9W4XT83</accession>
<dbReference type="Proteomes" id="UP001152607">
    <property type="component" value="Unassembled WGS sequence"/>
</dbReference>
<dbReference type="AlphaFoldDB" id="A0A9W4XT83"/>
<evidence type="ECO:0000256" key="1">
    <source>
        <dbReference type="SAM" id="MobiDB-lite"/>
    </source>
</evidence>
<protein>
    <submittedName>
        <fullName evidence="3">Uncharacterized protein</fullName>
    </submittedName>
</protein>
<keyword evidence="2" id="KW-1133">Transmembrane helix</keyword>
<evidence type="ECO:0000256" key="2">
    <source>
        <dbReference type="SAM" id="Phobius"/>
    </source>
</evidence>
<keyword evidence="2" id="KW-0812">Transmembrane</keyword>
<organism evidence="3 4">
    <name type="scientific">Periconia digitata</name>
    <dbReference type="NCBI Taxonomy" id="1303443"/>
    <lineage>
        <taxon>Eukaryota</taxon>
        <taxon>Fungi</taxon>
        <taxon>Dikarya</taxon>
        <taxon>Ascomycota</taxon>
        <taxon>Pezizomycotina</taxon>
        <taxon>Dothideomycetes</taxon>
        <taxon>Pleosporomycetidae</taxon>
        <taxon>Pleosporales</taxon>
        <taxon>Massarineae</taxon>
        <taxon>Periconiaceae</taxon>
        <taxon>Periconia</taxon>
    </lineage>
</organism>
<name>A0A9W4XT83_9PLEO</name>
<keyword evidence="4" id="KW-1185">Reference proteome</keyword>
<evidence type="ECO:0000313" key="3">
    <source>
        <dbReference type="EMBL" id="CAI6331976.1"/>
    </source>
</evidence>
<reference evidence="3" key="1">
    <citation type="submission" date="2023-01" db="EMBL/GenBank/DDBJ databases">
        <authorList>
            <person name="Van Ghelder C."/>
            <person name="Rancurel C."/>
        </authorList>
    </citation>
    <scope>NUCLEOTIDE SEQUENCE</scope>
    <source>
        <strain evidence="3">CNCM I-4278</strain>
    </source>
</reference>
<sequence>MEGCTPRVRSCRSTSASETSRFALIVQMKNRIYALSLLFASFSHAETQCYYPDGSTIQDTPCTSAPDSTCCGLGYACLSNNLCALTEHVPGNNEARRHKYIQASCTDKTFASPNCPRFCLGPNNDGSGIRGLGVTKCGMGDTTDHYYCSTEATENVTNTELCRNSEYYFESSASPSTITIIGTIPTPTLVASKSTSSSSITTPAISSPDSPKSIESKEPSDGIGQTPHSVSSAELHNLGLGLGLGLGIPLLLAIAIAIFFYQRQRQRQLQRRHELSSEYTGTHHNIDNIDSKRSYSLNKDASFSELSAAACPQEVDGNACYELWAPKQEIDHPHQHEYPSQ</sequence>
<keyword evidence="2" id="KW-0472">Membrane</keyword>
<feature type="compositionally biased region" description="Low complexity" evidence="1">
    <location>
        <begin position="192"/>
        <end position="211"/>
    </location>
</feature>
<feature type="region of interest" description="Disordered" evidence="1">
    <location>
        <begin position="192"/>
        <end position="230"/>
    </location>
</feature>
<evidence type="ECO:0000313" key="4">
    <source>
        <dbReference type="Proteomes" id="UP001152607"/>
    </source>
</evidence>
<comment type="caution">
    <text evidence="3">The sequence shown here is derived from an EMBL/GenBank/DDBJ whole genome shotgun (WGS) entry which is preliminary data.</text>
</comment>
<gene>
    <name evidence="3" type="ORF">PDIGIT_LOCUS5005</name>
</gene>
<proteinExistence type="predicted"/>
<dbReference type="EMBL" id="CAOQHR010000003">
    <property type="protein sequence ID" value="CAI6331976.1"/>
    <property type="molecule type" value="Genomic_DNA"/>
</dbReference>
<feature type="transmembrane region" description="Helical" evidence="2">
    <location>
        <begin position="238"/>
        <end position="261"/>
    </location>
</feature>